<sequence length="139" mass="16137">MPEVATRENPHRSPPKGRVHRAKTKTQREVKTSPPRDQPWPAHPLKPCRPLRPPPPDRTGTDFRNRNPDKEPKSKPEPPRSKRYLSPPKANHPFPPQKKTYTHPNNKAKDLKQHIVRVTEGIYVLYIFLAIMMCSHARL</sequence>
<evidence type="ECO:0000256" key="2">
    <source>
        <dbReference type="SAM" id="Phobius"/>
    </source>
</evidence>
<organism evidence="3 4">
    <name type="scientific">Ataeniobius toweri</name>
    <dbReference type="NCBI Taxonomy" id="208326"/>
    <lineage>
        <taxon>Eukaryota</taxon>
        <taxon>Metazoa</taxon>
        <taxon>Chordata</taxon>
        <taxon>Craniata</taxon>
        <taxon>Vertebrata</taxon>
        <taxon>Euteleostomi</taxon>
        <taxon>Actinopterygii</taxon>
        <taxon>Neopterygii</taxon>
        <taxon>Teleostei</taxon>
        <taxon>Neoteleostei</taxon>
        <taxon>Acanthomorphata</taxon>
        <taxon>Ovalentaria</taxon>
        <taxon>Atherinomorphae</taxon>
        <taxon>Cyprinodontiformes</taxon>
        <taxon>Goodeidae</taxon>
        <taxon>Ataeniobius</taxon>
    </lineage>
</organism>
<dbReference type="Proteomes" id="UP001345963">
    <property type="component" value="Unassembled WGS sequence"/>
</dbReference>
<protein>
    <submittedName>
        <fullName evidence="3">Uncharacterized protein</fullName>
    </submittedName>
</protein>
<accession>A0ABU7CD38</accession>
<feature type="compositionally biased region" description="Basic and acidic residues" evidence="1">
    <location>
        <begin position="59"/>
        <end position="80"/>
    </location>
</feature>
<evidence type="ECO:0000313" key="3">
    <source>
        <dbReference type="EMBL" id="MED6259588.1"/>
    </source>
</evidence>
<proteinExistence type="predicted"/>
<feature type="compositionally biased region" description="Basic residues" evidence="1">
    <location>
        <begin position="13"/>
        <end position="25"/>
    </location>
</feature>
<dbReference type="EMBL" id="JAHUTI010084704">
    <property type="protein sequence ID" value="MED6259588.1"/>
    <property type="molecule type" value="Genomic_DNA"/>
</dbReference>
<name>A0ABU7CD38_9TELE</name>
<feature type="transmembrane region" description="Helical" evidence="2">
    <location>
        <begin position="121"/>
        <end position="138"/>
    </location>
</feature>
<gene>
    <name evidence="3" type="ORF">ATANTOWER_025837</name>
</gene>
<keyword evidence="2" id="KW-0472">Membrane</keyword>
<reference evidence="3 4" key="1">
    <citation type="submission" date="2021-07" db="EMBL/GenBank/DDBJ databases">
        <authorList>
            <person name="Palmer J.M."/>
        </authorList>
    </citation>
    <scope>NUCLEOTIDE SEQUENCE [LARGE SCALE GENOMIC DNA]</scope>
    <source>
        <strain evidence="3 4">AT_MEX2019</strain>
        <tissue evidence="3">Muscle</tissue>
    </source>
</reference>
<keyword evidence="2" id="KW-0812">Transmembrane</keyword>
<keyword evidence="2" id="KW-1133">Transmembrane helix</keyword>
<feature type="compositionally biased region" description="Basic and acidic residues" evidence="1">
    <location>
        <begin position="1"/>
        <end position="11"/>
    </location>
</feature>
<comment type="caution">
    <text evidence="3">The sequence shown here is derived from an EMBL/GenBank/DDBJ whole genome shotgun (WGS) entry which is preliminary data.</text>
</comment>
<evidence type="ECO:0000256" key="1">
    <source>
        <dbReference type="SAM" id="MobiDB-lite"/>
    </source>
</evidence>
<keyword evidence="4" id="KW-1185">Reference proteome</keyword>
<evidence type="ECO:0000313" key="4">
    <source>
        <dbReference type="Proteomes" id="UP001345963"/>
    </source>
</evidence>
<feature type="region of interest" description="Disordered" evidence="1">
    <location>
        <begin position="1"/>
        <end position="108"/>
    </location>
</feature>